<evidence type="ECO:0000256" key="2">
    <source>
        <dbReference type="ARBA" id="ARBA00023125"/>
    </source>
</evidence>
<dbReference type="InterPro" id="IPR036390">
    <property type="entry name" value="WH_DNA-bd_sf"/>
</dbReference>
<organism evidence="5 6">
    <name type="scientific">Leptolyngbya foveolarum</name>
    <dbReference type="NCBI Taxonomy" id="47253"/>
    <lineage>
        <taxon>Bacteria</taxon>
        <taxon>Bacillati</taxon>
        <taxon>Cyanobacteriota</taxon>
        <taxon>Cyanophyceae</taxon>
        <taxon>Leptolyngbyales</taxon>
        <taxon>Leptolyngbyaceae</taxon>
        <taxon>Leptolyngbya group</taxon>
        <taxon>Leptolyngbya</taxon>
    </lineage>
</organism>
<dbReference type="AlphaFoldDB" id="A0A2W4ULE6"/>
<proteinExistence type="predicted"/>
<comment type="caution">
    <text evidence="5">The sequence shown here is derived from an EMBL/GenBank/DDBJ whole genome shotgun (WGS) entry which is preliminary data.</text>
</comment>
<name>A0A2W4ULE6_9CYAN</name>
<dbReference type="Proteomes" id="UP000249354">
    <property type="component" value="Unassembled WGS sequence"/>
</dbReference>
<reference evidence="5 6" key="2">
    <citation type="submission" date="2018-06" db="EMBL/GenBank/DDBJ databases">
        <title>Metagenomic assembly of (sub)arctic Cyanobacteria and their associated microbiome from non-axenic cultures.</title>
        <authorList>
            <person name="Baurain D."/>
        </authorList>
    </citation>
    <scope>NUCLEOTIDE SEQUENCE [LARGE SCALE GENOMIC DNA]</scope>
    <source>
        <strain evidence="5">ULC129bin1</strain>
    </source>
</reference>
<evidence type="ECO:0000259" key="4">
    <source>
        <dbReference type="PROSITE" id="PS50995"/>
    </source>
</evidence>
<dbReference type="GO" id="GO:0003700">
    <property type="term" value="F:DNA-binding transcription factor activity"/>
    <property type="evidence" value="ECO:0007669"/>
    <property type="project" value="InterPro"/>
</dbReference>
<dbReference type="Pfam" id="PF12802">
    <property type="entry name" value="MarR_2"/>
    <property type="match status" value="1"/>
</dbReference>
<evidence type="ECO:0000256" key="3">
    <source>
        <dbReference type="ARBA" id="ARBA00023163"/>
    </source>
</evidence>
<evidence type="ECO:0000313" key="5">
    <source>
        <dbReference type="EMBL" id="PZO20017.1"/>
    </source>
</evidence>
<evidence type="ECO:0000313" key="6">
    <source>
        <dbReference type="Proteomes" id="UP000249354"/>
    </source>
</evidence>
<dbReference type="InterPro" id="IPR000835">
    <property type="entry name" value="HTH_MarR-typ"/>
</dbReference>
<keyword evidence="1" id="KW-0805">Transcription regulation</keyword>
<dbReference type="InterPro" id="IPR036388">
    <property type="entry name" value="WH-like_DNA-bd_sf"/>
</dbReference>
<dbReference type="SUPFAM" id="SSF46785">
    <property type="entry name" value="Winged helix' DNA-binding domain"/>
    <property type="match status" value="1"/>
</dbReference>
<dbReference type="Gene3D" id="1.10.10.10">
    <property type="entry name" value="Winged helix-like DNA-binding domain superfamily/Winged helix DNA-binding domain"/>
    <property type="match status" value="1"/>
</dbReference>
<evidence type="ECO:0000256" key="1">
    <source>
        <dbReference type="ARBA" id="ARBA00023015"/>
    </source>
</evidence>
<dbReference type="SMART" id="SM00347">
    <property type="entry name" value="HTH_MARR"/>
    <property type="match status" value="1"/>
</dbReference>
<sequence>MVSLSDQIRKQAGEIAEQMSQECVARRLRQVNRTITRLYDEALRPHGLTVNQLNILAVIISEKQIQPGQLGRSLGMEKSTVSRTIDRMENKGWLKIAPGKDSRTQVLSVTQKGRQLLLTVTPIWDNLQAGILNQSEGDNLLQMLTVGHKPQSNAEFAMVGASEDYESEQVSADDFYI</sequence>
<dbReference type="EMBL" id="QBMC01000035">
    <property type="protein sequence ID" value="PZO20017.1"/>
    <property type="molecule type" value="Genomic_DNA"/>
</dbReference>
<dbReference type="GO" id="GO:0003677">
    <property type="term" value="F:DNA binding"/>
    <property type="evidence" value="ECO:0007669"/>
    <property type="project" value="UniProtKB-KW"/>
</dbReference>
<gene>
    <name evidence="5" type="ORF">DCF25_07370</name>
</gene>
<dbReference type="PANTHER" id="PTHR42756:SF1">
    <property type="entry name" value="TRANSCRIPTIONAL REPRESSOR OF EMRAB OPERON"/>
    <property type="match status" value="1"/>
</dbReference>
<feature type="domain" description="HTH marR-type" evidence="4">
    <location>
        <begin position="21"/>
        <end position="149"/>
    </location>
</feature>
<dbReference type="PROSITE" id="PS50995">
    <property type="entry name" value="HTH_MARR_2"/>
    <property type="match status" value="1"/>
</dbReference>
<keyword evidence="3" id="KW-0804">Transcription</keyword>
<accession>A0A2W4ULE6</accession>
<keyword evidence="2" id="KW-0238">DNA-binding</keyword>
<reference evidence="6" key="1">
    <citation type="submission" date="2018-04" db="EMBL/GenBank/DDBJ databases">
        <authorList>
            <person name="Cornet L."/>
        </authorList>
    </citation>
    <scope>NUCLEOTIDE SEQUENCE [LARGE SCALE GENOMIC DNA]</scope>
</reference>
<dbReference type="PANTHER" id="PTHR42756">
    <property type="entry name" value="TRANSCRIPTIONAL REGULATOR, MARR"/>
    <property type="match status" value="1"/>
</dbReference>
<protein>
    <submittedName>
        <fullName evidence="5">MarR family transcriptional regulator</fullName>
    </submittedName>
</protein>